<dbReference type="Proteomes" id="UP000663844">
    <property type="component" value="Unassembled WGS sequence"/>
</dbReference>
<name>A0A820FY30_9BILA</name>
<dbReference type="AlphaFoldDB" id="A0A820FY30"/>
<sequence length="25" mass="2726">SASYKARASTIPTIPKTCQFDVPML</sequence>
<comment type="caution">
    <text evidence="1">The sequence shown here is derived from an EMBL/GenBank/DDBJ whole genome shotgun (WGS) entry which is preliminary data.</text>
</comment>
<dbReference type="EMBL" id="CAJOAZ010013517">
    <property type="protein sequence ID" value="CAF4268222.1"/>
    <property type="molecule type" value="Genomic_DNA"/>
</dbReference>
<gene>
    <name evidence="1" type="ORF">OXD698_LOCUS44364</name>
</gene>
<feature type="non-terminal residue" evidence="1">
    <location>
        <position position="1"/>
    </location>
</feature>
<organism evidence="1 2">
    <name type="scientific">Adineta steineri</name>
    <dbReference type="NCBI Taxonomy" id="433720"/>
    <lineage>
        <taxon>Eukaryota</taxon>
        <taxon>Metazoa</taxon>
        <taxon>Spiralia</taxon>
        <taxon>Gnathifera</taxon>
        <taxon>Rotifera</taxon>
        <taxon>Eurotatoria</taxon>
        <taxon>Bdelloidea</taxon>
        <taxon>Adinetida</taxon>
        <taxon>Adinetidae</taxon>
        <taxon>Adineta</taxon>
    </lineage>
</organism>
<evidence type="ECO:0000313" key="1">
    <source>
        <dbReference type="EMBL" id="CAF4268222.1"/>
    </source>
</evidence>
<reference evidence="1" key="1">
    <citation type="submission" date="2021-02" db="EMBL/GenBank/DDBJ databases">
        <authorList>
            <person name="Nowell W R."/>
        </authorList>
    </citation>
    <scope>NUCLEOTIDE SEQUENCE</scope>
</reference>
<evidence type="ECO:0000313" key="2">
    <source>
        <dbReference type="Proteomes" id="UP000663844"/>
    </source>
</evidence>
<proteinExistence type="predicted"/>
<protein>
    <submittedName>
        <fullName evidence="1">Uncharacterized protein</fullName>
    </submittedName>
</protein>
<accession>A0A820FY30</accession>